<organism evidence="1 2">
    <name type="scientific">Pipistrellus kuhlii</name>
    <name type="common">Kuhl's pipistrelle</name>
    <dbReference type="NCBI Taxonomy" id="59472"/>
    <lineage>
        <taxon>Eukaryota</taxon>
        <taxon>Metazoa</taxon>
        <taxon>Chordata</taxon>
        <taxon>Craniata</taxon>
        <taxon>Vertebrata</taxon>
        <taxon>Euteleostomi</taxon>
        <taxon>Mammalia</taxon>
        <taxon>Eutheria</taxon>
        <taxon>Laurasiatheria</taxon>
        <taxon>Chiroptera</taxon>
        <taxon>Yangochiroptera</taxon>
        <taxon>Vespertilionidae</taxon>
        <taxon>Pipistrellus</taxon>
    </lineage>
</organism>
<protein>
    <submittedName>
        <fullName evidence="1">ATPase H+ transporting V1 subunit D</fullName>
    </submittedName>
</protein>
<keyword evidence="2" id="KW-1185">Reference proteome</keyword>
<name>A0A7J8AXQ7_PIPKU</name>
<proteinExistence type="predicted"/>
<gene>
    <name evidence="1" type="ORF">mPipKuh1_001224</name>
</gene>
<evidence type="ECO:0000313" key="2">
    <source>
        <dbReference type="Proteomes" id="UP000558488"/>
    </source>
</evidence>
<sequence>MPLNMSSFPGLNVPLLISSQSWMRESEKSSIG</sequence>
<dbReference type="EMBL" id="JACAGB010000001">
    <property type="protein sequence ID" value="KAF6391323.1"/>
    <property type="molecule type" value="Genomic_DNA"/>
</dbReference>
<accession>A0A7J8AXQ7</accession>
<dbReference type="Proteomes" id="UP000558488">
    <property type="component" value="Unassembled WGS sequence"/>
</dbReference>
<comment type="caution">
    <text evidence="1">The sequence shown here is derived from an EMBL/GenBank/DDBJ whole genome shotgun (WGS) entry which is preliminary data.</text>
</comment>
<reference evidence="1 2" key="1">
    <citation type="journal article" date="2020" name="Nature">
        <title>Six reference-quality genomes reveal evolution of bat adaptations.</title>
        <authorList>
            <person name="Jebb D."/>
            <person name="Huang Z."/>
            <person name="Pippel M."/>
            <person name="Hughes G.M."/>
            <person name="Lavrichenko K."/>
            <person name="Devanna P."/>
            <person name="Winkler S."/>
            <person name="Jermiin L.S."/>
            <person name="Skirmuntt E.C."/>
            <person name="Katzourakis A."/>
            <person name="Burkitt-Gray L."/>
            <person name="Ray D.A."/>
            <person name="Sullivan K.A.M."/>
            <person name="Roscito J.G."/>
            <person name="Kirilenko B.M."/>
            <person name="Davalos L.M."/>
            <person name="Corthals A.P."/>
            <person name="Power M.L."/>
            <person name="Jones G."/>
            <person name="Ransome R.D."/>
            <person name="Dechmann D.K.N."/>
            <person name="Locatelli A.G."/>
            <person name="Puechmaille S.J."/>
            <person name="Fedrigo O."/>
            <person name="Jarvis E.D."/>
            <person name="Hiller M."/>
            <person name="Vernes S.C."/>
            <person name="Myers E.W."/>
            <person name="Teeling E.C."/>
        </authorList>
    </citation>
    <scope>NUCLEOTIDE SEQUENCE [LARGE SCALE GENOMIC DNA]</scope>
    <source>
        <strain evidence="1">MPipKuh1</strain>
        <tissue evidence="1">Flight muscle</tissue>
    </source>
</reference>
<evidence type="ECO:0000313" key="1">
    <source>
        <dbReference type="EMBL" id="KAF6391323.1"/>
    </source>
</evidence>
<dbReference type="AlphaFoldDB" id="A0A7J8AXQ7"/>